<dbReference type="OrthoDB" id="7165168at2"/>
<evidence type="ECO:0000256" key="2">
    <source>
        <dbReference type="ARBA" id="ARBA00022643"/>
    </source>
</evidence>
<keyword evidence="4" id="KW-0503">Monooxygenase</keyword>
<dbReference type="Proteomes" id="UP000294947">
    <property type="component" value="Unassembled WGS sequence"/>
</dbReference>
<keyword evidence="2" id="KW-0288">FMN</keyword>
<dbReference type="InterPro" id="IPR004136">
    <property type="entry name" value="NMO"/>
</dbReference>
<proteinExistence type="predicted"/>
<dbReference type="RefSeq" id="WP_132492193.1">
    <property type="nucleotide sequence ID" value="NZ_SMKW01000059.1"/>
</dbReference>
<keyword evidence="3" id="KW-0560">Oxidoreductase</keyword>
<dbReference type="InterPro" id="IPR013785">
    <property type="entry name" value="Aldolase_TIM"/>
</dbReference>
<evidence type="ECO:0000313" key="5">
    <source>
        <dbReference type="Proteomes" id="UP000294947"/>
    </source>
</evidence>
<reference evidence="4 5" key="1">
    <citation type="submission" date="2019-03" db="EMBL/GenBank/DDBJ databases">
        <title>Draft genome sequences of novel Actinobacteria.</title>
        <authorList>
            <person name="Sahin N."/>
            <person name="Ay H."/>
            <person name="Saygin H."/>
        </authorList>
    </citation>
    <scope>NUCLEOTIDE SEQUENCE [LARGE SCALE GENOMIC DNA]</scope>
    <source>
        <strain evidence="4 5">7K502</strain>
    </source>
</reference>
<dbReference type="PANTHER" id="PTHR32332:SF31">
    <property type="entry name" value="2-NITROPROPANE DIOXYGENASE FAMILY, PUTATIVE (AFU_ORTHOLOGUE AFUA_2G09850)-RELATED"/>
    <property type="match status" value="1"/>
</dbReference>
<evidence type="ECO:0000256" key="3">
    <source>
        <dbReference type="ARBA" id="ARBA00023002"/>
    </source>
</evidence>
<keyword evidence="1" id="KW-0285">Flavoprotein</keyword>
<accession>A0A4R4YBC7</accession>
<protein>
    <submittedName>
        <fullName evidence="4">Nitronate monooxygenase</fullName>
    </submittedName>
</protein>
<comment type="caution">
    <text evidence="4">The sequence shown here is derived from an EMBL/GenBank/DDBJ whole genome shotgun (WGS) entry which is preliminary data.</text>
</comment>
<evidence type="ECO:0000313" key="4">
    <source>
        <dbReference type="EMBL" id="TDD41350.1"/>
    </source>
</evidence>
<dbReference type="GO" id="GO:0018580">
    <property type="term" value="F:nitronate monooxygenase activity"/>
    <property type="evidence" value="ECO:0007669"/>
    <property type="project" value="InterPro"/>
</dbReference>
<name>A0A4R4YBC7_9PSEU</name>
<sequence length="324" mass="33943">MAVPTRFTEQLGVEHPVVLAPMDYVADARLARAVSRAGGLGLLGGGYGDRDWLLRELGGLDLAAEGVGCGFITWSLASQPHLLDIVLERQPKAVFLSFGDPAPFVERIHAAGVPVICQVGNLEHARHALEVGADVLVAQGGEGGGHGVGTRSTLTLVPEIADLIVDRGSDALLLAAGGIADARGVAAVLALGADGAVVGTRFLVSEEAAISAEAQARALLLSGDDTVRQSVYDIVRGKDWPAVYSGRVLNNEFVAQWHGREGALTEQIGEVRALFTTAVEVRDFDTANLIVGEAVGLIRSVESVESIVRSLTRFTSGRVAEVRS</sequence>
<dbReference type="Pfam" id="PF03060">
    <property type="entry name" value="NMO"/>
    <property type="match status" value="2"/>
</dbReference>
<dbReference type="CDD" id="cd04730">
    <property type="entry name" value="NPD_like"/>
    <property type="match status" value="1"/>
</dbReference>
<dbReference type="Gene3D" id="3.20.20.70">
    <property type="entry name" value="Aldolase class I"/>
    <property type="match status" value="1"/>
</dbReference>
<organism evidence="4 5">
    <name type="scientific">Saccharopolyspora elongata</name>
    <dbReference type="NCBI Taxonomy" id="2530387"/>
    <lineage>
        <taxon>Bacteria</taxon>
        <taxon>Bacillati</taxon>
        <taxon>Actinomycetota</taxon>
        <taxon>Actinomycetes</taxon>
        <taxon>Pseudonocardiales</taxon>
        <taxon>Pseudonocardiaceae</taxon>
        <taxon>Saccharopolyspora</taxon>
    </lineage>
</organism>
<keyword evidence="5" id="KW-1185">Reference proteome</keyword>
<dbReference type="AlphaFoldDB" id="A0A4R4YBC7"/>
<dbReference type="SUPFAM" id="SSF51412">
    <property type="entry name" value="Inosine monophosphate dehydrogenase (IMPDH)"/>
    <property type="match status" value="1"/>
</dbReference>
<dbReference type="EMBL" id="SMKW01000059">
    <property type="protein sequence ID" value="TDD41350.1"/>
    <property type="molecule type" value="Genomic_DNA"/>
</dbReference>
<dbReference type="PANTHER" id="PTHR32332">
    <property type="entry name" value="2-NITROPROPANE DIOXYGENASE"/>
    <property type="match status" value="1"/>
</dbReference>
<gene>
    <name evidence="4" type="ORF">E1288_32750</name>
</gene>
<evidence type="ECO:0000256" key="1">
    <source>
        <dbReference type="ARBA" id="ARBA00022630"/>
    </source>
</evidence>